<comment type="caution">
    <text evidence="3">Lacks conserved residue(s) required for the propagation of feature annotation.</text>
</comment>
<dbReference type="CDD" id="cd00108">
    <property type="entry name" value="KR"/>
    <property type="match status" value="12"/>
</dbReference>
<feature type="domain" description="Kringle" evidence="5">
    <location>
        <begin position="478"/>
        <end position="548"/>
    </location>
</feature>
<gene>
    <name evidence="6" type="ORF">MCOR_52752</name>
</gene>
<feature type="domain" description="Kringle" evidence="5">
    <location>
        <begin position="556"/>
        <end position="626"/>
    </location>
</feature>
<dbReference type="InterPro" id="IPR000001">
    <property type="entry name" value="Kringle"/>
</dbReference>
<evidence type="ECO:0000256" key="4">
    <source>
        <dbReference type="SAM" id="SignalP"/>
    </source>
</evidence>
<feature type="domain" description="Kringle" evidence="5">
    <location>
        <begin position="732"/>
        <end position="802"/>
    </location>
</feature>
<feature type="domain" description="Kringle" evidence="5">
    <location>
        <begin position="1127"/>
        <end position="1197"/>
    </location>
</feature>
<dbReference type="Pfam" id="PF00051">
    <property type="entry name" value="Kringle"/>
    <property type="match status" value="12"/>
</dbReference>
<evidence type="ECO:0000313" key="6">
    <source>
        <dbReference type="EMBL" id="CAC5420533.1"/>
    </source>
</evidence>
<evidence type="ECO:0000256" key="2">
    <source>
        <dbReference type="ARBA" id="ARBA00023157"/>
    </source>
</evidence>
<feature type="disulfide bond" evidence="3">
    <location>
        <begin position="160"/>
        <end position="183"/>
    </location>
</feature>
<feature type="disulfide bond" evidence="3">
    <location>
        <begin position="598"/>
        <end position="621"/>
    </location>
</feature>
<feature type="disulfide bond" evidence="3">
    <location>
        <begin position="379"/>
        <end position="402"/>
    </location>
</feature>
<keyword evidence="4" id="KW-0732">Signal</keyword>
<proteinExistence type="predicted"/>
<dbReference type="GO" id="GO:0004175">
    <property type="term" value="F:endopeptidase activity"/>
    <property type="evidence" value="ECO:0007669"/>
    <property type="project" value="TreeGrafter"/>
</dbReference>
<feature type="disulfide bond" evidence="3">
    <location>
        <begin position="915"/>
        <end position="938"/>
    </location>
</feature>
<dbReference type="PANTHER" id="PTHR24261">
    <property type="entry name" value="PLASMINOGEN-RELATED"/>
    <property type="match status" value="1"/>
</dbReference>
<feature type="domain" description="Kringle" evidence="5">
    <location>
        <begin position="1049"/>
        <end position="1119"/>
    </location>
</feature>
<keyword evidence="2 3" id="KW-1015">Disulfide bond</keyword>
<feature type="signal peptide" evidence="4">
    <location>
        <begin position="1"/>
        <end position="19"/>
    </location>
</feature>
<dbReference type="GO" id="GO:0005615">
    <property type="term" value="C:extracellular space"/>
    <property type="evidence" value="ECO:0007669"/>
    <property type="project" value="TreeGrafter"/>
</dbReference>
<dbReference type="InterPro" id="IPR018056">
    <property type="entry name" value="Kringle_CS"/>
</dbReference>
<feature type="chain" id="PRO_5026925619" evidence="4">
    <location>
        <begin position="20"/>
        <end position="2216"/>
    </location>
</feature>
<dbReference type="EMBL" id="CACVKT020009153">
    <property type="protein sequence ID" value="CAC5420533.1"/>
    <property type="molecule type" value="Genomic_DNA"/>
</dbReference>
<keyword evidence="1 3" id="KW-0420">Kringle</keyword>
<dbReference type="PROSITE" id="PS00021">
    <property type="entry name" value="KRINGLE_1"/>
    <property type="match status" value="12"/>
</dbReference>
<reference evidence="6 7" key="1">
    <citation type="submission" date="2020-06" db="EMBL/GenBank/DDBJ databases">
        <authorList>
            <person name="Li R."/>
            <person name="Bekaert M."/>
        </authorList>
    </citation>
    <scope>NUCLEOTIDE SEQUENCE [LARGE SCALE GENOMIC DNA]</scope>
    <source>
        <strain evidence="7">wild</strain>
    </source>
</reference>
<feature type="domain" description="Kringle" evidence="5">
    <location>
        <begin position="40"/>
        <end position="110"/>
    </location>
</feature>
<dbReference type="Proteomes" id="UP000507470">
    <property type="component" value="Unassembled WGS sequence"/>
</dbReference>
<evidence type="ECO:0000256" key="1">
    <source>
        <dbReference type="ARBA" id="ARBA00022572"/>
    </source>
</evidence>
<feature type="disulfide bond" evidence="3">
    <location>
        <begin position="774"/>
        <end position="797"/>
    </location>
</feature>
<evidence type="ECO:0000259" key="5">
    <source>
        <dbReference type="PROSITE" id="PS50070"/>
    </source>
</evidence>
<feature type="domain" description="Kringle" evidence="5">
    <location>
        <begin position="873"/>
        <end position="943"/>
    </location>
</feature>
<feature type="disulfide bond" evidence="3">
    <location>
        <begin position="1091"/>
        <end position="1114"/>
    </location>
</feature>
<dbReference type="PANTHER" id="PTHR24261:SF7">
    <property type="entry name" value="KRINGLE DOMAIN-CONTAINING PROTEIN"/>
    <property type="match status" value="1"/>
</dbReference>
<dbReference type="InterPro" id="IPR050759">
    <property type="entry name" value="Serine_protease_kringle"/>
</dbReference>
<dbReference type="InterPro" id="IPR013806">
    <property type="entry name" value="Kringle-like"/>
</dbReference>
<feature type="domain" description="Kringle" evidence="5">
    <location>
        <begin position="118"/>
        <end position="188"/>
    </location>
</feature>
<feature type="disulfide bond" evidence="3">
    <location>
        <begin position="301"/>
        <end position="324"/>
    </location>
</feature>
<dbReference type="Gene3D" id="2.40.20.10">
    <property type="entry name" value="Plasminogen Kringle 4"/>
    <property type="match status" value="12"/>
</dbReference>
<dbReference type="InterPro" id="IPR038178">
    <property type="entry name" value="Kringle_sf"/>
</dbReference>
<dbReference type="PROSITE" id="PS50070">
    <property type="entry name" value="KRINGLE_2"/>
    <property type="match status" value="12"/>
</dbReference>
<sequence length="2216" mass="254075">MRFKIRAILFLIFLTKDDTEVIKISKFLKANGDECKRTVKGTEYLGTITVTESSRTCQRWDSNTPHHPSDYEFVDTYKHNYCRNPGDKKRPWCYTIDPDYRWDYCTIPFCLECKTTTKGTEYLGTISVTRANVTCQRWDVKTPHRPTNFTYVSSYKHNYCRNPDEDDRPWCYTMDPDDTWDYCNIPFCECENPETQYRDPDDDICKAIGSHQDPCSTTVRSCFSPLICASSVCDCEPAHFYNEHDNSCHPRDECKRTVKGTEYRGAISVTESKRTCQRWDSNTPHHPSDYEFVDTYKHNYCRNPGDKKRPWCYTIDPDYRWDYCTISFCLECRTTTKGTEYLGTISVTLANVTCQRWDVTTPHLPKNFTYVSSFKHNYCRNPDEDDRPWCYTMDPDDTWDYCNIPFCECENPETQYRDPDDNICKAIGSYQDPCSTTVRSCFSPLICASSICDCEPAHFYNEHDNSCYPHDKCKRTVKGTEYRGAISVTDSNRTCQRWDSTTPHHPTNYTFVDTYKHNYCRNPGDKKRPWCYTIDPDKRRDYCTIPFCLECKTTAKGTEYLGTISVTRSNRTCQRWDSTTPHYSDNFTVLSRFKHNYCRNPYGDQSPWCYTMDPDYNWDWCSIPFCDCQDPRMQFRDPMDNICKASEECKTTAKGTEYRGTISVTVSNRTCQRWDLTTPHRPQNYAFVRTFRHNYCRNLDDDKSPWCYTMDPDYRWDYCNIPFCRECKTTPEGSEYRGTISITVSNKICQRWNSTTPHRPGNFTFVSAFKHNYCRNPDGESSPWCYTMDPDDRWDYCNIPFCNCEYPETQYRDPIDTICKAIGSYQDPCSTTVRSCFSPLICASSICDCEPAHFYNEHDNSCNPHDECKRTVKGTEYRGAISVTESNRTCQRWDSNTPHYPTNYTFVDTYKHNYCRNPGDKKRPWCYTIDPDKRRDYCTIPYCLECKTTATGTEYLGTISVTRSNRTCQRWDSTTPHYPDNFTVLSRFKHNYCRNPYGDQSPWCYTMDPDYNWDWCSIPFCDCQDPRMQFRDPMDKICKASEECKTTAKGTEYRGTISVTVSDRTCQRWDLTTPHRPQNYAIVRTYRHNYCRNPDDDKSPWCYTMDPDYRWDYCNIPFCRECKTTSEGNEYRGTISVTVSNKICQRWDSTTPHRPGNFTFVSAFKHNYCRNPDGNSSPWCYTMDPDDRWEFCNIPFCNCEYPETQYRDPIDTICKAIGRYKEPCSTAVTSCYSPLICASSLCECETNHYYIADHNTCNAFGRYKETCSTSVTSCYSPLICASGLCECETDHYYNADYNTCNKLGRYKEPCSTAVTSCYSPLICASGLCECETNHYYNADHNACNTLGRYKETCSTAVSSCYSPLICASGLCDCETNHYYIADYNTCNSFGRYKEPCSTAETSCYSPLICASGLCECETNQYYNADYNTCNPFGRHTDPCSTAVNSCYSPLTCVSGSCECETNHYYKADSNTCNTFGRYKEHCSTAVTSCYSPLICASGLCECETNHYYKADHNTCNAFGRYKESCSTAVNSCYSPLICASGLCECETNHYYNSDDNTCNTFGRYKEHCSTAVNSCYSPLTCASGLCECETNYYYKADYNTCNAFGRYKEHCSTAVNSCYSPLSCKSGLCECETNYYYKADSNTCNTFGRYKESCAIAVTSCYSPLICVSGLCDCESNHYYKADSNTCNTFGRYKEPCSTAQTSCYSPLTCASDLCECETNHFYNTDHNTCNTYGRYKEHCSTAVNSCYSPLTCASGLCECETNNYYNTDDNTCNTFGRYKEPCSTSVSSCYSPLICASGLCKCETDHYYNADYNTCNSFGRYKEHCSMSVTSCYSPLICASGLCECEPNHFYKADYNTCNTFGRYTEPCSTEVKSCYSPLICASGLCECETNHYYNEDDNTCNIKEIDRETCSTQDPCSNNMVCVSGLCDCENPETQYIDPNDNSCKAIGRYKEPCSTAATSCYSPLLCASGLCECETTQYYNKDDNTCNTLGRYKEPCSTAVSSCYSPLICASDLCECETTHYYNADYNTCNRLGNYKEPCSSSVNSCNSPLICASSLCDCETTQYYNENDNTCNTLGRFKEPCSTSVSSCYSPLICASGLCDCDTTHYYNADDNTCNTLGRYREPCSTASNSCFAPLICASSLCECETNHYYNTDNNTCNTFGRYKEPCSTAVTSCYSPLICAFGLCGCENNHYYNSDDNTCNTCKYLLQKIKE</sequence>
<feature type="disulfide bond" evidence="3">
    <location>
        <begin position="993"/>
        <end position="1016"/>
    </location>
</feature>
<protein>
    <submittedName>
        <fullName evidence="6">Plasminogen</fullName>
    </submittedName>
</protein>
<dbReference type="SUPFAM" id="SSF57440">
    <property type="entry name" value="Kringle-like"/>
    <property type="match status" value="12"/>
</dbReference>
<feature type="domain" description="Kringle" evidence="5">
    <location>
        <begin position="337"/>
        <end position="407"/>
    </location>
</feature>
<organism evidence="6 7">
    <name type="scientific">Mytilus coruscus</name>
    <name type="common">Sea mussel</name>
    <dbReference type="NCBI Taxonomy" id="42192"/>
    <lineage>
        <taxon>Eukaryota</taxon>
        <taxon>Metazoa</taxon>
        <taxon>Spiralia</taxon>
        <taxon>Lophotrochozoa</taxon>
        <taxon>Mollusca</taxon>
        <taxon>Bivalvia</taxon>
        <taxon>Autobranchia</taxon>
        <taxon>Pteriomorphia</taxon>
        <taxon>Mytilida</taxon>
        <taxon>Mytiloidea</taxon>
        <taxon>Mytilidae</taxon>
        <taxon>Mytilinae</taxon>
        <taxon>Mytilus</taxon>
    </lineage>
</organism>
<accession>A0A6J8EKT6</accession>
<feature type="disulfide bond" evidence="3">
    <location>
        <begin position="520"/>
        <end position="543"/>
    </location>
</feature>
<feature type="domain" description="Kringle" evidence="5">
    <location>
        <begin position="259"/>
        <end position="329"/>
    </location>
</feature>
<feature type="domain" description="Kringle" evidence="5">
    <location>
        <begin position="952"/>
        <end position="1021"/>
    </location>
</feature>
<evidence type="ECO:0000313" key="7">
    <source>
        <dbReference type="Proteomes" id="UP000507470"/>
    </source>
</evidence>
<feature type="disulfide bond" evidence="3">
    <location>
        <begin position="696"/>
        <end position="719"/>
    </location>
</feature>
<dbReference type="SMART" id="SM00130">
    <property type="entry name" value="KR"/>
    <property type="match status" value="12"/>
</dbReference>
<keyword evidence="7" id="KW-1185">Reference proteome</keyword>
<dbReference type="GO" id="GO:0005102">
    <property type="term" value="F:signaling receptor binding"/>
    <property type="evidence" value="ECO:0007669"/>
    <property type="project" value="TreeGrafter"/>
</dbReference>
<name>A0A6J8EKT6_MYTCO</name>
<dbReference type="PRINTS" id="PR00018">
    <property type="entry name" value="KRINGLE"/>
</dbReference>
<evidence type="ECO:0000256" key="3">
    <source>
        <dbReference type="PROSITE-ProRule" id="PRU00121"/>
    </source>
</evidence>
<dbReference type="OrthoDB" id="5917794at2759"/>
<feature type="domain" description="Kringle" evidence="5">
    <location>
        <begin position="654"/>
        <end position="724"/>
    </location>
</feature>
<feature type="disulfide bond" evidence="3">
    <location>
        <begin position="82"/>
        <end position="105"/>
    </location>
</feature>
<feature type="disulfide bond" evidence="3">
    <location>
        <begin position="1169"/>
        <end position="1192"/>
    </location>
</feature>